<accession>A0A137RGK5</accession>
<evidence type="ECO:0000256" key="5">
    <source>
        <dbReference type="ARBA" id="ARBA00022857"/>
    </source>
</evidence>
<dbReference type="InterPro" id="IPR036291">
    <property type="entry name" value="NAD(P)-bd_dom_sf"/>
</dbReference>
<dbReference type="InterPro" id="IPR008143">
    <property type="entry name" value="Ala_DH/PNT_CS2"/>
</dbReference>
<dbReference type="Pfam" id="PF01262">
    <property type="entry name" value="AlaDh_PNT_C"/>
    <property type="match status" value="1"/>
</dbReference>
<organism evidence="11 12">
    <name type="scientific">Aequorivita aquimaris</name>
    <dbReference type="NCBI Taxonomy" id="1548749"/>
    <lineage>
        <taxon>Bacteria</taxon>
        <taxon>Pseudomonadati</taxon>
        <taxon>Bacteroidota</taxon>
        <taxon>Flavobacteriia</taxon>
        <taxon>Flavobacteriales</taxon>
        <taxon>Flavobacteriaceae</taxon>
        <taxon>Aequorivita</taxon>
    </lineage>
</organism>
<evidence type="ECO:0000259" key="10">
    <source>
        <dbReference type="SMART" id="SM01003"/>
    </source>
</evidence>
<evidence type="ECO:0000256" key="6">
    <source>
        <dbReference type="ARBA" id="ARBA00022967"/>
    </source>
</evidence>
<dbReference type="Pfam" id="PF05222">
    <property type="entry name" value="AlaDh_PNT_N"/>
    <property type="match status" value="1"/>
</dbReference>
<keyword evidence="7" id="KW-0520">NAD</keyword>
<name>A0A137RGK5_9FLAO</name>
<dbReference type="AlphaFoldDB" id="A0A137RGK5"/>
<evidence type="ECO:0000256" key="2">
    <source>
        <dbReference type="ARBA" id="ARBA00005689"/>
    </source>
</evidence>
<proteinExistence type="inferred from homology"/>
<dbReference type="PATRIC" id="fig|1548749.3.peg.2335"/>
<dbReference type="OrthoDB" id="9804592at2"/>
<evidence type="ECO:0000256" key="7">
    <source>
        <dbReference type="ARBA" id="ARBA00023027"/>
    </source>
</evidence>
<comment type="similarity">
    <text evidence="2">Belongs to the AlaDH/PNT family.</text>
</comment>
<feature type="domain" description="Alanine dehydrogenase/pyridine nucleotide transhydrogenase N-terminal" evidence="10">
    <location>
        <begin position="11"/>
        <end position="142"/>
    </location>
</feature>
<dbReference type="PROSITE" id="PS00837">
    <property type="entry name" value="ALADH_PNT_2"/>
    <property type="match status" value="1"/>
</dbReference>
<keyword evidence="6" id="KW-1278">Translocase</keyword>
<evidence type="ECO:0000256" key="8">
    <source>
        <dbReference type="ARBA" id="ARBA00048202"/>
    </source>
</evidence>
<keyword evidence="4" id="KW-0547">Nucleotide-binding</keyword>
<dbReference type="SUPFAM" id="SSF52283">
    <property type="entry name" value="Formate/glycerate dehydrogenase catalytic domain-like"/>
    <property type="match status" value="1"/>
</dbReference>
<reference evidence="11 12" key="2">
    <citation type="journal article" date="2016" name="Int. J. Syst. Evol. Microbiol.">
        <title>Vitellibacter aquimaris sp. nov., a marine bacterium isolated from seawater.</title>
        <authorList>
            <person name="Thevarajoo S."/>
            <person name="Selvaratnam C."/>
            <person name="Goh K.M."/>
            <person name="Hong K.W."/>
            <person name="Chan X.Y."/>
            <person name="Chan K.G."/>
            <person name="Chong C.S."/>
        </authorList>
    </citation>
    <scope>NUCLEOTIDE SEQUENCE [LARGE SCALE GENOMIC DNA]</scope>
    <source>
        <strain evidence="11 12">D-24</strain>
    </source>
</reference>
<dbReference type="SMART" id="SM01002">
    <property type="entry name" value="AlaDh_PNT_C"/>
    <property type="match status" value="1"/>
</dbReference>
<dbReference type="SMART" id="SM01003">
    <property type="entry name" value="AlaDh_PNT_N"/>
    <property type="match status" value="1"/>
</dbReference>
<evidence type="ECO:0000256" key="4">
    <source>
        <dbReference type="ARBA" id="ARBA00022741"/>
    </source>
</evidence>
<reference evidence="12" key="1">
    <citation type="submission" date="2014-10" db="EMBL/GenBank/DDBJ databases">
        <title>Genome sequencing of Vitellibacter sp. D-24.</title>
        <authorList>
            <person name="Thevarajoo S."/>
            <person name="Selvaratnam C."/>
            <person name="Goh K.M."/>
            <person name="Chong C.S."/>
        </authorList>
    </citation>
    <scope>NUCLEOTIDE SEQUENCE [LARGE SCALE GENOMIC DNA]</scope>
    <source>
        <strain evidence="12">D-24</strain>
    </source>
</reference>
<protein>
    <recommendedName>
        <fullName evidence="3">proton-translocating NAD(P)(+) transhydrogenase</fullName>
        <ecNumber evidence="3">7.1.1.1</ecNumber>
    </recommendedName>
</protein>
<sequence>MSEQLQPNTIGILKTPNDPRVCLLPKEVKRLTGELKLNILFEPGLGSSLQIDDAEYLQAGAISKSRESIFKNSDTIVSINHTFSEVEMKGGCCFIGIFNPLFHDSKLAIYQKNSATVYSLDLLPRTTLAQSMDVLSSMASLAGYRAVIKAAEVYNGVFPMFTTAAGTLTPVKILVLGAGVAGLQAIATARRLGAVVEAFDVRKSAGEEVRSLGATFIEVEGYTESANAGGYAVEQSEEYQKKQKELIHNHILTANIVISTANIPGRKAPLLIETRSVEAMQPGSVIIDLAAEQGGNCELSKNKEIINHNEVTILGHSSLSAEIPAAASKLLSNNYFSFIKYKQKAEDQPDDPLLTASQIMKEGQWTHPHFTKQLQPA</sequence>
<dbReference type="RefSeq" id="WP_062622591.1">
    <property type="nucleotide sequence ID" value="NZ_JRWG01000006.1"/>
</dbReference>
<evidence type="ECO:0000313" key="11">
    <source>
        <dbReference type="EMBL" id="KXN98625.1"/>
    </source>
</evidence>
<dbReference type="GO" id="GO:0050661">
    <property type="term" value="F:NADP binding"/>
    <property type="evidence" value="ECO:0007669"/>
    <property type="project" value="TreeGrafter"/>
</dbReference>
<dbReference type="PANTHER" id="PTHR10160">
    <property type="entry name" value="NAD(P) TRANSHYDROGENASE"/>
    <property type="match status" value="1"/>
</dbReference>
<evidence type="ECO:0000256" key="3">
    <source>
        <dbReference type="ARBA" id="ARBA00012943"/>
    </source>
</evidence>
<dbReference type="GO" id="GO:0006740">
    <property type="term" value="P:NADPH regeneration"/>
    <property type="evidence" value="ECO:0007669"/>
    <property type="project" value="TreeGrafter"/>
</dbReference>
<gene>
    <name evidence="11" type="ORF">LS48_11130</name>
</gene>
<dbReference type="GO" id="GO:0005886">
    <property type="term" value="C:plasma membrane"/>
    <property type="evidence" value="ECO:0007669"/>
    <property type="project" value="TreeGrafter"/>
</dbReference>
<dbReference type="STRING" id="1548749.LS48_11130"/>
<evidence type="ECO:0000259" key="9">
    <source>
        <dbReference type="SMART" id="SM01002"/>
    </source>
</evidence>
<evidence type="ECO:0000256" key="1">
    <source>
        <dbReference type="ARBA" id="ARBA00003943"/>
    </source>
</evidence>
<dbReference type="PANTHER" id="PTHR10160:SF19">
    <property type="entry name" value="PROTON-TRANSLOCATING NAD(P)(+) TRANSHYDROGENASE"/>
    <property type="match status" value="1"/>
</dbReference>
<dbReference type="GO" id="GO:0016491">
    <property type="term" value="F:oxidoreductase activity"/>
    <property type="evidence" value="ECO:0007669"/>
    <property type="project" value="InterPro"/>
</dbReference>
<keyword evidence="12" id="KW-1185">Reference proteome</keyword>
<dbReference type="GO" id="GO:0008750">
    <property type="term" value="F:proton-translocating NAD(P)+ transhydrogenase activity"/>
    <property type="evidence" value="ECO:0007669"/>
    <property type="project" value="UniProtKB-EC"/>
</dbReference>
<dbReference type="Gene3D" id="3.40.50.720">
    <property type="entry name" value="NAD(P)-binding Rossmann-like Domain"/>
    <property type="match status" value="2"/>
</dbReference>
<dbReference type="SUPFAM" id="SSF51735">
    <property type="entry name" value="NAD(P)-binding Rossmann-fold domains"/>
    <property type="match status" value="1"/>
</dbReference>
<dbReference type="EC" id="7.1.1.1" evidence="3"/>
<comment type="function">
    <text evidence="1">The transhydrogenation between NADH and NADP is coupled to respiration and ATP hydrolysis and functions as a proton pump across the membrane.</text>
</comment>
<dbReference type="InterPro" id="IPR007698">
    <property type="entry name" value="AlaDH/PNT_NAD(H)-bd"/>
</dbReference>
<dbReference type="EMBL" id="JRWG01000006">
    <property type="protein sequence ID" value="KXN98625.1"/>
    <property type="molecule type" value="Genomic_DNA"/>
</dbReference>
<dbReference type="InterPro" id="IPR007886">
    <property type="entry name" value="AlaDH/PNT_N"/>
</dbReference>
<comment type="catalytic activity">
    <reaction evidence="8">
        <text>NAD(+) + NADPH + H(+)(in) = NADH + NADP(+) + H(+)(out)</text>
        <dbReference type="Rhea" id="RHEA:47992"/>
        <dbReference type="ChEBI" id="CHEBI:15378"/>
        <dbReference type="ChEBI" id="CHEBI:57540"/>
        <dbReference type="ChEBI" id="CHEBI:57783"/>
        <dbReference type="ChEBI" id="CHEBI:57945"/>
        <dbReference type="ChEBI" id="CHEBI:58349"/>
        <dbReference type="EC" id="7.1.1.1"/>
    </reaction>
</comment>
<comment type="caution">
    <text evidence="11">The sequence shown here is derived from an EMBL/GenBank/DDBJ whole genome shotgun (WGS) entry which is preliminary data.</text>
</comment>
<dbReference type="Proteomes" id="UP000070138">
    <property type="component" value="Unassembled WGS sequence"/>
</dbReference>
<feature type="domain" description="Alanine dehydrogenase/pyridine nucleotide transhydrogenase NAD(H)-binding" evidence="9">
    <location>
        <begin position="151"/>
        <end position="315"/>
    </location>
</feature>
<evidence type="ECO:0000313" key="12">
    <source>
        <dbReference type="Proteomes" id="UP000070138"/>
    </source>
</evidence>
<dbReference type="CDD" id="cd05304">
    <property type="entry name" value="Rubrum_tdh"/>
    <property type="match status" value="1"/>
</dbReference>
<keyword evidence="5" id="KW-0521">NADP</keyword>